<dbReference type="Pfam" id="PF07606">
    <property type="entry name" value="DUF1569"/>
    <property type="match status" value="1"/>
</dbReference>
<dbReference type="EMBL" id="RPOK01000003">
    <property type="protein sequence ID" value="RPJ66308.1"/>
    <property type="molecule type" value="Genomic_DNA"/>
</dbReference>
<comment type="caution">
    <text evidence="1">The sequence shown here is derived from an EMBL/GenBank/DDBJ whole genome shotgun (WGS) entry which is preliminary data.</text>
</comment>
<dbReference type="Gene3D" id="1.20.120.450">
    <property type="entry name" value="dinb family like domain"/>
    <property type="match status" value="1"/>
</dbReference>
<dbReference type="AlphaFoldDB" id="A0A3N5ZA89"/>
<gene>
    <name evidence="1" type="ORF">DRW07_09435</name>
</gene>
<keyword evidence="2" id="KW-1185">Reference proteome</keyword>
<name>A0A3N5ZA89_9ALTE</name>
<dbReference type="InterPro" id="IPR034660">
    <property type="entry name" value="DinB/YfiT-like"/>
</dbReference>
<dbReference type="RefSeq" id="WP_124027667.1">
    <property type="nucleotide sequence ID" value="NZ_JBHRSN010000006.1"/>
</dbReference>
<accession>A0A3N5ZA89</accession>
<dbReference type="OrthoDB" id="336237at2"/>
<organism evidence="1 2">
    <name type="scientific">Alteromonas sediminis</name>
    <dbReference type="NCBI Taxonomy" id="2259342"/>
    <lineage>
        <taxon>Bacteria</taxon>
        <taxon>Pseudomonadati</taxon>
        <taxon>Pseudomonadota</taxon>
        <taxon>Gammaproteobacteria</taxon>
        <taxon>Alteromonadales</taxon>
        <taxon>Alteromonadaceae</taxon>
        <taxon>Alteromonas/Salinimonas group</taxon>
        <taxon>Alteromonas</taxon>
    </lineage>
</organism>
<evidence type="ECO:0000313" key="1">
    <source>
        <dbReference type="EMBL" id="RPJ66308.1"/>
    </source>
</evidence>
<proteinExistence type="predicted"/>
<dbReference type="Proteomes" id="UP000275281">
    <property type="component" value="Unassembled WGS sequence"/>
</dbReference>
<reference evidence="1 2" key="1">
    <citation type="submission" date="2018-11" db="EMBL/GenBank/DDBJ databases">
        <authorList>
            <person name="Ye M.-Q."/>
            <person name="Du Z.-J."/>
        </authorList>
    </citation>
    <scope>NUCLEOTIDE SEQUENCE [LARGE SCALE GENOMIC DNA]</scope>
    <source>
        <strain evidence="1 2">U0105</strain>
    </source>
</reference>
<dbReference type="InterPro" id="IPR011463">
    <property type="entry name" value="DUF1569"/>
</dbReference>
<evidence type="ECO:0000313" key="2">
    <source>
        <dbReference type="Proteomes" id="UP000275281"/>
    </source>
</evidence>
<sequence length="180" mass="20039">MNRRQFITGLVAGTSVLSVSGLTWLNIRNQSTPLTIDGVLSQLDTLNFSTSINSGSWPLAKVLHHCAQSVELSMTGYPSHQSDWFKQTIGATAFAVFSAKQRMYHSLDAPIPGAPLVPEDGNLTQALQRLAQALHAFKRFDGQLKPHFAYGKLSKLDYERAHSMHFNNHMEQFRFPTPLA</sequence>
<protein>
    <submittedName>
        <fullName evidence="1">DUF1569 domain-containing protein</fullName>
    </submittedName>
</protein>